<keyword evidence="9" id="KW-0406">Ion transport</keyword>
<dbReference type="GO" id="GO:0015891">
    <property type="term" value="P:siderophore transport"/>
    <property type="evidence" value="ECO:0007669"/>
    <property type="project" value="InterPro"/>
</dbReference>
<feature type="domain" description="TonB-dependent receptor plug" evidence="18">
    <location>
        <begin position="64"/>
        <end position="165"/>
    </location>
</feature>
<evidence type="ECO:0000256" key="1">
    <source>
        <dbReference type="ARBA" id="ARBA00004571"/>
    </source>
</evidence>
<dbReference type="InterPro" id="IPR039426">
    <property type="entry name" value="TonB-dep_rcpt-like"/>
</dbReference>
<evidence type="ECO:0000256" key="9">
    <source>
        <dbReference type="ARBA" id="ARBA00023065"/>
    </source>
</evidence>
<keyword evidence="4 14" id="KW-1134">Transmembrane beta strand</keyword>
<feature type="chain" id="PRO_5020882875" evidence="16">
    <location>
        <begin position="25"/>
        <end position="699"/>
    </location>
</feature>
<keyword evidence="7 16" id="KW-0732">Signal</keyword>
<dbReference type="GO" id="GO:0038023">
    <property type="term" value="F:signaling receptor activity"/>
    <property type="evidence" value="ECO:0007669"/>
    <property type="project" value="InterPro"/>
</dbReference>
<comment type="similarity">
    <text evidence="2 14 15">Belongs to the TonB-dependent receptor family.</text>
</comment>
<keyword evidence="6 14" id="KW-0812">Transmembrane</keyword>
<evidence type="ECO:0000256" key="6">
    <source>
        <dbReference type="ARBA" id="ARBA00022692"/>
    </source>
</evidence>
<feature type="domain" description="TonB-dependent receptor-like beta-barrel" evidence="17">
    <location>
        <begin position="236"/>
        <end position="669"/>
    </location>
</feature>
<dbReference type="FunFam" id="2.170.130.10:FF:000001">
    <property type="entry name" value="Catecholate siderophore TonB-dependent receptor"/>
    <property type="match status" value="1"/>
</dbReference>
<dbReference type="InterPro" id="IPR012910">
    <property type="entry name" value="Plug_dom"/>
</dbReference>
<name>A0A4U0YXC3_9RHOB</name>
<dbReference type="GO" id="GO:0009279">
    <property type="term" value="C:cell outer membrane"/>
    <property type="evidence" value="ECO:0007669"/>
    <property type="project" value="UniProtKB-SubCell"/>
</dbReference>
<keyword evidence="10 15" id="KW-0798">TonB box</keyword>
<evidence type="ECO:0000256" key="13">
    <source>
        <dbReference type="ARBA" id="ARBA00023237"/>
    </source>
</evidence>
<evidence type="ECO:0000256" key="14">
    <source>
        <dbReference type="PROSITE-ProRule" id="PRU01360"/>
    </source>
</evidence>
<evidence type="ECO:0000256" key="7">
    <source>
        <dbReference type="ARBA" id="ARBA00022729"/>
    </source>
</evidence>
<dbReference type="PANTHER" id="PTHR32552">
    <property type="entry name" value="FERRICHROME IRON RECEPTOR-RELATED"/>
    <property type="match status" value="1"/>
</dbReference>
<keyword evidence="11 14" id="KW-0472">Membrane</keyword>
<dbReference type="Pfam" id="PF00593">
    <property type="entry name" value="TonB_dep_Rec_b-barrel"/>
    <property type="match status" value="1"/>
</dbReference>
<organism evidence="19 20">
    <name type="scientific">Cereibacter changlensis</name>
    <dbReference type="NCBI Taxonomy" id="402884"/>
    <lineage>
        <taxon>Bacteria</taxon>
        <taxon>Pseudomonadati</taxon>
        <taxon>Pseudomonadota</taxon>
        <taxon>Alphaproteobacteria</taxon>
        <taxon>Rhodobacterales</taxon>
        <taxon>Paracoccaceae</taxon>
        <taxon>Cereibacter</taxon>
    </lineage>
</organism>
<keyword evidence="13 14" id="KW-0998">Cell outer membrane</keyword>
<comment type="caution">
    <text evidence="19">The sequence shown here is derived from an EMBL/GenBank/DDBJ whole genome shotgun (WGS) entry which is preliminary data.</text>
</comment>
<evidence type="ECO:0000256" key="12">
    <source>
        <dbReference type="ARBA" id="ARBA00023170"/>
    </source>
</evidence>
<evidence type="ECO:0000313" key="20">
    <source>
        <dbReference type="Proteomes" id="UP000306340"/>
    </source>
</evidence>
<accession>A0A4U0YXC3</accession>
<dbReference type="PANTHER" id="PTHR32552:SF68">
    <property type="entry name" value="FERRICHROME OUTER MEMBRANE TRANSPORTER_PHAGE RECEPTOR"/>
    <property type="match status" value="1"/>
</dbReference>
<dbReference type="Pfam" id="PF07715">
    <property type="entry name" value="Plug"/>
    <property type="match status" value="1"/>
</dbReference>
<evidence type="ECO:0000256" key="5">
    <source>
        <dbReference type="ARBA" id="ARBA00022496"/>
    </source>
</evidence>
<evidence type="ECO:0000256" key="16">
    <source>
        <dbReference type="SAM" id="SignalP"/>
    </source>
</evidence>
<dbReference type="GO" id="GO:0015344">
    <property type="term" value="F:siderophore uptake transmembrane transporter activity"/>
    <property type="evidence" value="ECO:0007669"/>
    <property type="project" value="TreeGrafter"/>
</dbReference>
<gene>
    <name evidence="19" type="ORF">FAZ78_05875</name>
</gene>
<dbReference type="PROSITE" id="PS52016">
    <property type="entry name" value="TONB_DEPENDENT_REC_3"/>
    <property type="match status" value="1"/>
</dbReference>
<keyword evidence="12 19" id="KW-0675">Receptor</keyword>
<dbReference type="Proteomes" id="UP000306340">
    <property type="component" value="Unassembled WGS sequence"/>
</dbReference>
<dbReference type="AlphaFoldDB" id="A0A4U0YXC3"/>
<evidence type="ECO:0000256" key="11">
    <source>
        <dbReference type="ARBA" id="ARBA00023136"/>
    </source>
</evidence>
<dbReference type="InterPro" id="IPR036942">
    <property type="entry name" value="Beta-barrel_TonB_sf"/>
</dbReference>
<comment type="subcellular location">
    <subcellularLocation>
        <location evidence="1 14">Cell outer membrane</location>
        <topology evidence="1 14">Multi-pass membrane protein</topology>
    </subcellularLocation>
</comment>
<evidence type="ECO:0000259" key="17">
    <source>
        <dbReference type="Pfam" id="PF00593"/>
    </source>
</evidence>
<evidence type="ECO:0000313" key="19">
    <source>
        <dbReference type="EMBL" id="TKA97462.1"/>
    </source>
</evidence>
<sequence>MKTKHGSMLLAGASAIALAPAALIAQEAIELDAIVVTATTDVTTQADGYRADYNQSATKSDTPVAETTQSVSVVTAEQIKDQGAETLGQALRYSPGVLGDPYGVDPRFDSPTIRGFEARGSQYVNGLRQLRYMGAPAYETFALQQIEVLNGPNSSLYGAGSPAGIINQVQKRAQGFDFGELGVGLDDNGSRQSFFDWNRTVSDTLSFRATGIVKDYESQVEEIGLERGYLGLAARWQPTDRTTLDIISSYTDDAPISPPGIPFALTGQGNDKYLRELYTGEPGWDDHERQIFNIGYELSHELDSGWTFSQGFRYEKFDWEYTGHYVTGLDASGTEITRGANYQHENTTGLSLDSRLAGEVLTGGMEHKLLFGLDLRKYDADTVTEFYNATGGVTNLDWRDPVYGGVPTGAPWYVSKPDVTQTQIGLYAQDEITAGRWRGSIALRHDWSKQEGTTYTNFAGEGEIDQTDKALSGRAGLGYEIAPGALVYANYSTSFDPEIGVDGAGEQLEPTTGKQWELGVKYQPESFNALFTAAIYDLRQENLTVNLGGAEGRRQVGEVKSSGLELGAVGELAPGLNLRASYAYNDTEQVDPSGANDGNEMPNAPSHLASLWLDKAFDNGVSLGGGLRYIGERKGDLANDYSLESVTLLDLAVGYSRENMEASINLNNLSDEVYLANCGSFGCYYGEGRTISAKISYKW</sequence>
<dbReference type="RefSeq" id="WP_136791727.1">
    <property type="nucleotide sequence ID" value="NZ_SWAU01000036.1"/>
</dbReference>
<reference evidence="19 20" key="1">
    <citation type="submission" date="2019-04" db="EMBL/GenBank/DDBJ databases">
        <title>Crypto-aerobic microbial life in anoxic (sulfidic) marine sediments.</title>
        <authorList>
            <person name="Bhattacharya S."/>
            <person name="Roy C."/>
            <person name="Mondal N."/>
            <person name="Sarkar J."/>
            <person name="Mandal S."/>
            <person name="Rameez M.J."/>
            <person name="Ghosh W."/>
        </authorList>
    </citation>
    <scope>NUCLEOTIDE SEQUENCE [LARGE SCALE GENOMIC DNA]</scope>
    <source>
        <strain evidence="19 20">SBBC</strain>
    </source>
</reference>
<feature type="signal peptide" evidence="16">
    <location>
        <begin position="1"/>
        <end position="24"/>
    </location>
</feature>
<dbReference type="InterPro" id="IPR037066">
    <property type="entry name" value="Plug_dom_sf"/>
</dbReference>
<keyword evidence="3 14" id="KW-0813">Transport</keyword>
<dbReference type="SUPFAM" id="SSF56935">
    <property type="entry name" value="Porins"/>
    <property type="match status" value="1"/>
</dbReference>
<evidence type="ECO:0000256" key="8">
    <source>
        <dbReference type="ARBA" id="ARBA00023004"/>
    </source>
</evidence>
<dbReference type="InterPro" id="IPR010105">
    <property type="entry name" value="TonB_sidphr_rcpt"/>
</dbReference>
<protein>
    <submittedName>
        <fullName evidence="19">TonB-dependent siderophore receptor</fullName>
    </submittedName>
</protein>
<dbReference type="CDD" id="cd01347">
    <property type="entry name" value="ligand_gated_channel"/>
    <property type="match status" value="1"/>
</dbReference>
<dbReference type="Gene3D" id="2.40.170.20">
    <property type="entry name" value="TonB-dependent receptor, beta-barrel domain"/>
    <property type="match status" value="1"/>
</dbReference>
<evidence type="ECO:0000259" key="18">
    <source>
        <dbReference type="Pfam" id="PF07715"/>
    </source>
</evidence>
<evidence type="ECO:0000256" key="3">
    <source>
        <dbReference type="ARBA" id="ARBA00022448"/>
    </source>
</evidence>
<keyword evidence="8" id="KW-0408">Iron</keyword>
<evidence type="ECO:0000256" key="4">
    <source>
        <dbReference type="ARBA" id="ARBA00022452"/>
    </source>
</evidence>
<dbReference type="EMBL" id="SWAU01000036">
    <property type="protein sequence ID" value="TKA97462.1"/>
    <property type="molecule type" value="Genomic_DNA"/>
</dbReference>
<evidence type="ECO:0000256" key="2">
    <source>
        <dbReference type="ARBA" id="ARBA00009810"/>
    </source>
</evidence>
<dbReference type="Gene3D" id="2.170.130.10">
    <property type="entry name" value="TonB-dependent receptor, plug domain"/>
    <property type="match status" value="1"/>
</dbReference>
<evidence type="ECO:0000256" key="15">
    <source>
        <dbReference type="RuleBase" id="RU003357"/>
    </source>
</evidence>
<evidence type="ECO:0000256" key="10">
    <source>
        <dbReference type="ARBA" id="ARBA00023077"/>
    </source>
</evidence>
<dbReference type="InterPro" id="IPR000531">
    <property type="entry name" value="Beta-barrel_TonB"/>
</dbReference>
<dbReference type="NCBIfam" id="TIGR01783">
    <property type="entry name" value="TonB-siderophor"/>
    <property type="match status" value="1"/>
</dbReference>
<keyword evidence="5" id="KW-0410">Iron transport</keyword>
<proteinExistence type="inferred from homology"/>